<dbReference type="PROSITE" id="PS50076">
    <property type="entry name" value="DNAJ_2"/>
    <property type="match status" value="1"/>
</dbReference>
<evidence type="ECO:0000256" key="6">
    <source>
        <dbReference type="SAM" id="Phobius"/>
    </source>
</evidence>
<evidence type="ECO:0000313" key="9">
    <source>
        <dbReference type="Proteomes" id="UP001196870"/>
    </source>
</evidence>
<keyword evidence="9" id="KW-1185">Reference proteome</keyword>
<organism evidence="8 9">
    <name type="scientific">Plastoroseomonas hellenica</name>
    <dbReference type="NCBI Taxonomy" id="2687306"/>
    <lineage>
        <taxon>Bacteria</taxon>
        <taxon>Pseudomonadati</taxon>
        <taxon>Pseudomonadota</taxon>
        <taxon>Alphaproteobacteria</taxon>
        <taxon>Acetobacterales</taxon>
        <taxon>Acetobacteraceae</taxon>
        <taxon>Plastoroseomonas</taxon>
    </lineage>
</organism>
<dbReference type="InterPro" id="IPR036869">
    <property type="entry name" value="J_dom_sf"/>
</dbReference>
<evidence type="ECO:0000259" key="7">
    <source>
        <dbReference type="PROSITE" id="PS50076"/>
    </source>
</evidence>
<dbReference type="RefSeq" id="WP_246526178.1">
    <property type="nucleotide sequence ID" value="NZ_JAAGBB010000001.1"/>
</dbReference>
<evidence type="ECO:0000256" key="4">
    <source>
        <dbReference type="ARBA" id="ARBA00023136"/>
    </source>
</evidence>
<gene>
    <name evidence="8" type="ORF">GXW71_01465</name>
</gene>
<sequence length="232" mass="24502">MALAALLLGFLALLLALAVLRVFAGASVEAVKKGLASGAAALGVVMAALLLATGRGPQLVWALALFAPVLWQWWRGRRFARRFGGESASGQETRVATAMLEMVLDHATGRMTGRVLAGRFAGADLAELGRAASLDLLAECAATDPDSVPLLEAWLDRAHPDWRDASQSPPPASDAPMTRTEALAILGLAEGASEDAVRAAHRRMMRAAHPDQGGSDWLAARLNAARDLLLRR</sequence>
<protein>
    <submittedName>
        <fullName evidence="8">Molecular chaperone DnaJ</fullName>
    </submittedName>
</protein>
<dbReference type="PANTHER" id="PTHR12763:SF28">
    <property type="entry name" value="GEO10507P1-RELATED"/>
    <property type="match status" value="1"/>
</dbReference>
<feature type="transmembrane region" description="Helical" evidence="6">
    <location>
        <begin position="34"/>
        <end position="52"/>
    </location>
</feature>
<comment type="similarity">
    <text evidence="5">Belongs to the TIM14 family.</text>
</comment>
<evidence type="ECO:0000256" key="5">
    <source>
        <dbReference type="ARBA" id="ARBA00038105"/>
    </source>
</evidence>
<evidence type="ECO:0000256" key="3">
    <source>
        <dbReference type="ARBA" id="ARBA00022989"/>
    </source>
</evidence>
<evidence type="ECO:0000256" key="1">
    <source>
        <dbReference type="ARBA" id="ARBA00004167"/>
    </source>
</evidence>
<accession>A0ABS5ERU0</accession>
<evidence type="ECO:0000313" key="8">
    <source>
        <dbReference type="EMBL" id="MBR0663011.1"/>
    </source>
</evidence>
<comment type="subcellular location">
    <subcellularLocation>
        <location evidence="1">Membrane</location>
        <topology evidence="1">Single-pass membrane protein</topology>
    </subcellularLocation>
</comment>
<reference evidence="9" key="1">
    <citation type="journal article" date="2021" name="Syst. Appl. Microbiol.">
        <title>Roseomonas hellenica sp. nov., isolated from roots of wild-growing Alkanna tinctoria.</title>
        <authorList>
            <person name="Rat A."/>
            <person name="Naranjo H.D."/>
            <person name="Lebbe L."/>
            <person name="Cnockaert M."/>
            <person name="Krigas N."/>
            <person name="Grigoriadou K."/>
            <person name="Maloupa E."/>
            <person name="Willems A."/>
        </authorList>
    </citation>
    <scope>NUCLEOTIDE SEQUENCE [LARGE SCALE GENOMIC DNA]</scope>
    <source>
        <strain evidence="9">LMG 31523</strain>
    </source>
</reference>
<feature type="transmembrane region" description="Helical" evidence="6">
    <location>
        <begin position="59"/>
        <end position="74"/>
    </location>
</feature>
<evidence type="ECO:0000256" key="2">
    <source>
        <dbReference type="ARBA" id="ARBA00022692"/>
    </source>
</evidence>
<dbReference type="Proteomes" id="UP001196870">
    <property type="component" value="Unassembled WGS sequence"/>
</dbReference>
<keyword evidence="3 6" id="KW-1133">Transmembrane helix</keyword>
<dbReference type="CDD" id="cd06257">
    <property type="entry name" value="DnaJ"/>
    <property type="match status" value="1"/>
</dbReference>
<feature type="domain" description="J" evidence="7">
    <location>
        <begin position="181"/>
        <end position="232"/>
    </location>
</feature>
<dbReference type="InterPro" id="IPR001623">
    <property type="entry name" value="DnaJ_domain"/>
</dbReference>
<keyword evidence="2 6" id="KW-0812">Transmembrane</keyword>
<keyword evidence="4 6" id="KW-0472">Membrane</keyword>
<dbReference type="PANTHER" id="PTHR12763">
    <property type="match status" value="1"/>
</dbReference>
<comment type="caution">
    <text evidence="8">The sequence shown here is derived from an EMBL/GenBank/DDBJ whole genome shotgun (WGS) entry which is preliminary data.</text>
</comment>
<dbReference type="Gene3D" id="1.10.287.110">
    <property type="entry name" value="DnaJ domain"/>
    <property type="match status" value="1"/>
</dbReference>
<name>A0ABS5ERU0_9PROT</name>
<proteinExistence type="inferred from homology"/>
<dbReference type="EMBL" id="JAAGBB010000001">
    <property type="protein sequence ID" value="MBR0663011.1"/>
    <property type="molecule type" value="Genomic_DNA"/>
</dbReference>
<dbReference type="SUPFAM" id="SSF46565">
    <property type="entry name" value="Chaperone J-domain"/>
    <property type="match status" value="1"/>
</dbReference>